<accession>A0A6G4WK23</accession>
<organism evidence="2 3">
    <name type="scientific">Allomesorhizobium camelthorni</name>
    <dbReference type="NCBI Taxonomy" id="475069"/>
    <lineage>
        <taxon>Bacteria</taxon>
        <taxon>Pseudomonadati</taxon>
        <taxon>Pseudomonadota</taxon>
        <taxon>Alphaproteobacteria</taxon>
        <taxon>Hyphomicrobiales</taxon>
        <taxon>Phyllobacteriaceae</taxon>
        <taxon>Allomesorhizobium</taxon>
    </lineage>
</organism>
<evidence type="ECO:0000259" key="1">
    <source>
        <dbReference type="Pfam" id="PF08937"/>
    </source>
</evidence>
<feature type="domain" description="Thoeris protein ThsB TIR-like" evidence="1">
    <location>
        <begin position="6"/>
        <end position="103"/>
    </location>
</feature>
<keyword evidence="3" id="KW-1185">Reference proteome</keyword>
<evidence type="ECO:0000313" key="3">
    <source>
        <dbReference type="Proteomes" id="UP001642900"/>
    </source>
</evidence>
<sequence length="147" mass="16351">MAYRTFFSFHYQRDIWRVNIVRNSNIIDGAAAAGWHDASLWEEVKRQGDAAIKRLIDKGLERTSVTVVCIGAQTASRKYVGYEIEQSAARGNALLGVRIHHLRDQYGNSDTAGAIPALLTSFRAPVINFTTADDLGRQIERMVTGRG</sequence>
<evidence type="ECO:0000313" key="2">
    <source>
        <dbReference type="EMBL" id="NGO54576.1"/>
    </source>
</evidence>
<dbReference type="Proteomes" id="UP001642900">
    <property type="component" value="Unassembled WGS sequence"/>
</dbReference>
<comment type="caution">
    <text evidence="2">The sequence shown here is derived from an EMBL/GenBank/DDBJ whole genome shotgun (WGS) entry which is preliminary data.</text>
</comment>
<dbReference type="RefSeq" id="WP_165032912.1">
    <property type="nucleotide sequence ID" value="NZ_JAAKZF010000056.1"/>
</dbReference>
<dbReference type="Pfam" id="PF08937">
    <property type="entry name" value="ThsB_TIR"/>
    <property type="match status" value="1"/>
</dbReference>
<name>A0A6G4WK23_9HYPH</name>
<reference evidence="2 3" key="1">
    <citation type="submission" date="2020-02" db="EMBL/GenBank/DDBJ databases">
        <title>Genome sequence of strain CCNWXJ40-4.</title>
        <authorList>
            <person name="Gao J."/>
            <person name="Sun J."/>
        </authorList>
    </citation>
    <scope>NUCLEOTIDE SEQUENCE [LARGE SCALE GENOMIC DNA]</scope>
    <source>
        <strain evidence="2 3">CCNWXJ 40-4</strain>
    </source>
</reference>
<dbReference type="EMBL" id="JAAKZF010000056">
    <property type="protein sequence ID" value="NGO54576.1"/>
    <property type="molecule type" value="Genomic_DNA"/>
</dbReference>
<dbReference type="InterPro" id="IPR015032">
    <property type="entry name" value="ThsB__TIR-like_domain"/>
</dbReference>
<dbReference type="SUPFAM" id="SSF52206">
    <property type="entry name" value="Hypothetical protein MTH538"/>
    <property type="match status" value="1"/>
</dbReference>
<dbReference type="AlphaFoldDB" id="A0A6G4WK23"/>
<protein>
    <submittedName>
        <fullName evidence="2">TIR domain-containing protein</fullName>
    </submittedName>
</protein>
<proteinExistence type="predicted"/>
<dbReference type="InterPro" id="IPR036490">
    <property type="entry name" value="ThsB_TIR-like_sf"/>
</dbReference>
<gene>
    <name evidence="2" type="ORF">G6N73_26210</name>
</gene>